<feature type="region of interest" description="Disordered" evidence="1">
    <location>
        <begin position="118"/>
        <end position="180"/>
    </location>
</feature>
<evidence type="ECO:0000313" key="3">
    <source>
        <dbReference type="Proteomes" id="UP001492380"/>
    </source>
</evidence>
<proteinExistence type="predicted"/>
<feature type="compositionally biased region" description="Basic and acidic residues" evidence="1">
    <location>
        <begin position="132"/>
        <end position="167"/>
    </location>
</feature>
<sequence length="473" mass="53551">MDKLRPGRPSLAGKRPLGRSFEGGSAGEGSAVLDPGGDGFCPFLVSVFGGRTCRALKQKSRQLKPLSSSIMSSRIEKTTKRSRYNQRVLEYRQRVLKGMKLSPEPRNNTPLLTIEAETTARNDVAGFTPINRLEDSERPETPQDERERHDSPHDDTDNKENVPERVETVQPNDIPSPTRTRVPLSERRRNIRLWIDCLPSVPEDRFPTLEWLDAILGFVAIFLGRDHHVVKTSFLVARQASKEYPACQTTPSQVLKNTSVVEAIDKTTYRRLYLPDQESIQALKTFCESVKGRLSEPPSEALRPRALAGFGFTNQTKAHFESHARHEQPFHLMNLVEAICRVRLPQYSIRRYVITRLFTRPQTLTGASILNALGKGVVDSGYGLLDNYRGLGYLAPIAVRDKHFAAWAHNAAHYTPLLAMVERQRALADKERDWLDVVMADLALCGLQTRFDRGVRESIVRVEDVEREVKSRY</sequence>
<reference evidence="2 3" key="1">
    <citation type="submission" date="2024-04" db="EMBL/GenBank/DDBJ databases">
        <title>Phyllosticta paracitricarpa is synonymous to the EU quarantine fungus P. citricarpa based on phylogenomic analyses.</title>
        <authorList>
            <consortium name="Lawrence Berkeley National Laboratory"/>
            <person name="Van Ingen-Buijs V.A."/>
            <person name="Van Westerhoven A.C."/>
            <person name="Haridas S."/>
            <person name="Skiadas P."/>
            <person name="Martin F."/>
            <person name="Groenewald J.Z."/>
            <person name="Crous P.W."/>
            <person name="Seidl M.F."/>
        </authorList>
    </citation>
    <scope>NUCLEOTIDE SEQUENCE [LARGE SCALE GENOMIC DNA]</scope>
    <source>
        <strain evidence="2 3">CBS 123374</strain>
    </source>
</reference>
<gene>
    <name evidence="2" type="ORF">HDK90DRAFT_469446</name>
</gene>
<evidence type="ECO:0000313" key="2">
    <source>
        <dbReference type="EMBL" id="KAK8225736.1"/>
    </source>
</evidence>
<accession>A0ABR1YC15</accession>
<dbReference type="EMBL" id="JBBWRZ010000011">
    <property type="protein sequence ID" value="KAK8225736.1"/>
    <property type="molecule type" value="Genomic_DNA"/>
</dbReference>
<feature type="compositionally biased region" description="Polar residues" evidence="1">
    <location>
        <begin position="169"/>
        <end position="179"/>
    </location>
</feature>
<dbReference type="Proteomes" id="UP001492380">
    <property type="component" value="Unassembled WGS sequence"/>
</dbReference>
<name>A0ABR1YC15_9PEZI</name>
<organism evidence="2 3">
    <name type="scientific">Phyllosticta capitalensis</name>
    <dbReference type="NCBI Taxonomy" id="121624"/>
    <lineage>
        <taxon>Eukaryota</taxon>
        <taxon>Fungi</taxon>
        <taxon>Dikarya</taxon>
        <taxon>Ascomycota</taxon>
        <taxon>Pezizomycotina</taxon>
        <taxon>Dothideomycetes</taxon>
        <taxon>Dothideomycetes incertae sedis</taxon>
        <taxon>Botryosphaeriales</taxon>
        <taxon>Phyllostictaceae</taxon>
        <taxon>Phyllosticta</taxon>
    </lineage>
</organism>
<feature type="region of interest" description="Disordered" evidence="1">
    <location>
        <begin position="1"/>
        <end position="29"/>
    </location>
</feature>
<evidence type="ECO:0000256" key="1">
    <source>
        <dbReference type="SAM" id="MobiDB-lite"/>
    </source>
</evidence>
<comment type="caution">
    <text evidence="2">The sequence shown here is derived from an EMBL/GenBank/DDBJ whole genome shotgun (WGS) entry which is preliminary data.</text>
</comment>
<keyword evidence="3" id="KW-1185">Reference proteome</keyword>
<protein>
    <submittedName>
        <fullName evidence="2">Uncharacterized protein</fullName>
    </submittedName>
</protein>